<protein>
    <submittedName>
        <fullName evidence="9">DedA family protein</fullName>
    </submittedName>
</protein>
<sequence length="205" mass="22814">MIAHIVDYLMQLAGGLGYFGIIFIVGLEYACFPIPSEVVLPFVGMGIATGTYEMVYGFTASIIGAVFGTLLAYAIGYIGGVPLLEWSKRRFPKTKKSIIALDKWFKQYGNLAVLFSRVFPLTRTYVSFLAGSQKLDLLSFMSYSALGILAWNTALISLGYFLGNNLELIDSIMKKYSTFALIILGIGIFYLLLRNYQSKKETRRA</sequence>
<proteinExistence type="inferred from homology"/>
<evidence type="ECO:0000256" key="3">
    <source>
        <dbReference type="ARBA" id="ARBA00022475"/>
    </source>
</evidence>
<evidence type="ECO:0000256" key="2">
    <source>
        <dbReference type="ARBA" id="ARBA00010792"/>
    </source>
</evidence>
<feature type="transmembrane region" description="Helical" evidence="7">
    <location>
        <begin position="143"/>
        <end position="163"/>
    </location>
</feature>
<comment type="caution">
    <text evidence="9">The sequence shown here is derived from an EMBL/GenBank/DDBJ whole genome shotgun (WGS) entry which is preliminary data.</text>
</comment>
<dbReference type="RefSeq" id="WP_249331737.1">
    <property type="nucleotide sequence ID" value="NZ_JACRSY010000005.1"/>
</dbReference>
<evidence type="ECO:0000313" key="9">
    <source>
        <dbReference type="EMBL" id="MBC8578710.1"/>
    </source>
</evidence>
<dbReference type="EMBL" id="JACRSY010000005">
    <property type="protein sequence ID" value="MBC8578710.1"/>
    <property type="molecule type" value="Genomic_DNA"/>
</dbReference>
<dbReference type="AlphaFoldDB" id="A0A926EGW2"/>
<keyword evidence="5 7" id="KW-1133">Transmembrane helix</keyword>
<reference evidence="9" key="1">
    <citation type="submission" date="2020-08" db="EMBL/GenBank/DDBJ databases">
        <title>Genome public.</title>
        <authorList>
            <person name="Liu C."/>
            <person name="Sun Q."/>
        </authorList>
    </citation>
    <scope>NUCLEOTIDE SEQUENCE</scope>
    <source>
        <strain evidence="9">NSJ-12</strain>
    </source>
</reference>
<dbReference type="PANTHER" id="PTHR42709">
    <property type="entry name" value="ALKALINE PHOSPHATASE LIKE PROTEIN"/>
    <property type="match status" value="1"/>
</dbReference>
<dbReference type="Proteomes" id="UP000655830">
    <property type="component" value="Unassembled WGS sequence"/>
</dbReference>
<keyword evidence="10" id="KW-1185">Reference proteome</keyword>
<dbReference type="InterPro" id="IPR032816">
    <property type="entry name" value="VTT_dom"/>
</dbReference>
<dbReference type="PANTHER" id="PTHR42709:SF6">
    <property type="entry name" value="UNDECAPRENYL PHOSPHATE TRANSPORTER A"/>
    <property type="match status" value="1"/>
</dbReference>
<comment type="subcellular location">
    <subcellularLocation>
        <location evidence="1">Cell membrane</location>
        <topology evidence="1">Multi-pass membrane protein</topology>
    </subcellularLocation>
</comment>
<keyword evidence="4 7" id="KW-0812">Transmembrane</keyword>
<evidence type="ECO:0000256" key="4">
    <source>
        <dbReference type="ARBA" id="ARBA00022692"/>
    </source>
</evidence>
<dbReference type="InterPro" id="IPR051311">
    <property type="entry name" value="DedA_domain"/>
</dbReference>
<comment type="similarity">
    <text evidence="2">Belongs to the DedA family.</text>
</comment>
<accession>A0A926EGW2</accession>
<feature type="transmembrane region" description="Helical" evidence="7">
    <location>
        <begin position="12"/>
        <end position="35"/>
    </location>
</feature>
<dbReference type="Pfam" id="PF09335">
    <property type="entry name" value="VTT_dom"/>
    <property type="match status" value="1"/>
</dbReference>
<keyword evidence="6 7" id="KW-0472">Membrane</keyword>
<feature type="domain" description="VTT" evidence="8">
    <location>
        <begin position="34"/>
        <end position="160"/>
    </location>
</feature>
<gene>
    <name evidence="9" type="ORF">H8718_04100</name>
</gene>
<keyword evidence="3" id="KW-1003">Cell membrane</keyword>
<dbReference type="GO" id="GO:0005886">
    <property type="term" value="C:plasma membrane"/>
    <property type="evidence" value="ECO:0007669"/>
    <property type="project" value="UniProtKB-SubCell"/>
</dbReference>
<evidence type="ECO:0000256" key="6">
    <source>
        <dbReference type="ARBA" id="ARBA00023136"/>
    </source>
</evidence>
<evidence type="ECO:0000256" key="5">
    <source>
        <dbReference type="ARBA" id="ARBA00022989"/>
    </source>
</evidence>
<evidence type="ECO:0000256" key="7">
    <source>
        <dbReference type="SAM" id="Phobius"/>
    </source>
</evidence>
<evidence type="ECO:0000256" key="1">
    <source>
        <dbReference type="ARBA" id="ARBA00004651"/>
    </source>
</evidence>
<feature type="transmembrane region" description="Helical" evidence="7">
    <location>
        <begin position="55"/>
        <end position="84"/>
    </location>
</feature>
<organism evidence="9 10">
    <name type="scientific">Zhenhengia yiwuensis</name>
    <dbReference type="NCBI Taxonomy" id="2763666"/>
    <lineage>
        <taxon>Bacteria</taxon>
        <taxon>Bacillati</taxon>
        <taxon>Bacillota</taxon>
        <taxon>Clostridia</taxon>
        <taxon>Lachnospirales</taxon>
        <taxon>Lachnospiraceae</taxon>
        <taxon>Zhenhengia</taxon>
    </lineage>
</organism>
<name>A0A926EGW2_9FIRM</name>
<evidence type="ECO:0000313" key="10">
    <source>
        <dbReference type="Proteomes" id="UP000655830"/>
    </source>
</evidence>
<feature type="transmembrane region" description="Helical" evidence="7">
    <location>
        <begin position="175"/>
        <end position="193"/>
    </location>
</feature>
<evidence type="ECO:0000259" key="8">
    <source>
        <dbReference type="Pfam" id="PF09335"/>
    </source>
</evidence>